<dbReference type="GO" id="GO:0032870">
    <property type="term" value="P:cellular response to hormone stimulus"/>
    <property type="evidence" value="ECO:0007669"/>
    <property type="project" value="TreeGrafter"/>
</dbReference>
<evidence type="ECO:0000313" key="10">
    <source>
        <dbReference type="Ensembl" id="ENSECRP00000012274.1"/>
    </source>
</evidence>
<keyword evidence="4 8" id="KW-1133">Transmembrane helix</keyword>
<dbReference type="PROSITE" id="PS50262">
    <property type="entry name" value="G_PROTEIN_RECEP_F1_2"/>
    <property type="match status" value="1"/>
</dbReference>
<keyword evidence="7" id="KW-0297">G-protein coupled receptor</keyword>
<dbReference type="Proteomes" id="UP000694620">
    <property type="component" value="Chromosome 7"/>
</dbReference>
<evidence type="ECO:0000256" key="3">
    <source>
        <dbReference type="ARBA" id="ARBA00022692"/>
    </source>
</evidence>
<dbReference type="Ensembl" id="ENSECRT00000012476.1">
    <property type="protein sequence ID" value="ENSECRP00000012274.1"/>
    <property type="gene ID" value="ENSECRG00000008166.1"/>
</dbReference>
<dbReference type="PROSITE" id="PS00237">
    <property type="entry name" value="G_PROTEIN_RECEP_F1_1"/>
    <property type="match status" value="1"/>
</dbReference>
<feature type="domain" description="G-protein coupled receptors family 1 profile" evidence="9">
    <location>
        <begin position="54"/>
        <end position="323"/>
    </location>
</feature>
<dbReference type="FunFam" id="1.20.1070.10:FF:000458">
    <property type="entry name" value="G protein-coupled receptor 150"/>
    <property type="match status" value="1"/>
</dbReference>
<keyword evidence="11" id="KW-1185">Reference proteome</keyword>
<evidence type="ECO:0000256" key="7">
    <source>
        <dbReference type="RuleBase" id="RU000688"/>
    </source>
</evidence>
<dbReference type="GO" id="GO:0042277">
    <property type="term" value="F:peptide binding"/>
    <property type="evidence" value="ECO:0007669"/>
    <property type="project" value="TreeGrafter"/>
</dbReference>
<dbReference type="InterPro" id="IPR017452">
    <property type="entry name" value="GPCR_Rhodpsn_7TM"/>
</dbReference>
<dbReference type="PANTHER" id="PTHR24241">
    <property type="entry name" value="NEUROPEPTIDE RECEPTOR-RELATED G-PROTEIN COUPLED RECEPTOR"/>
    <property type="match status" value="1"/>
</dbReference>
<keyword evidence="6 7" id="KW-0675">Receptor</keyword>
<dbReference type="Pfam" id="PF00001">
    <property type="entry name" value="7tm_1"/>
    <property type="match status" value="1"/>
</dbReference>
<evidence type="ECO:0000256" key="5">
    <source>
        <dbReference type="ARBA" id="ARBA00023136"/>
    </source>
</evidence>
<feature type="transmembrane region" description="Helical" evidence="8">
    <location>
        <begin position="270"/>
        <end position="288"/>
    </location>
</feature>
<sequence length="366" mass="41040">FFMLDSGHTNVSTLVANWNLSTHILKGNVTEMPVYNRRIRIISLTVIFAIALVGNSTVLHKICCGKSKKRKIDFLITNLALADVCVSVMTLLSQIIWEVLEDEWLAGDLACRVFKIFQVFGLIASSNIIAIIALERHHVIVHPLESPLPAKLLASLGWLAALLLSIPQAFVFKVIQAKDKAKCLSVFANLPTWHFQVYIIYGSITAFFLPFCILCVAYTRILWTIWRKEQPVEIGYEESRCADPKYLRRPVKITATNSSIPRAKIKTLKMTLVIIILFIICGLPYFIIEMKVAFGSSTHLDEVVTAVLGIFVVTNSAVNPYVYLFFKTNNVLLRKLLAYPWRKVEQSAGATTTPAFAARSAQSSPY</sequence>
<reference evidence="10" key="3">
    <citation type="submission" date="2025-09" db="UniProtKB">
        <authorList>
            <consortium name="Ensembl"/>
        </authorList>
    </citation>
    <scope>IDENTIFICATION</scope>
</reference>
<dbReference type="GO" id="GO:0005886">
    <property type="term" value="C:plasma membrane"/>
    <property type="evidence" value="ECO:0007669"/>
    <property type="project" value="UniProtKB-SubCell"/>
</dbReference>
<evidence type="ECO:0000313" key="11">
    <source>
        <dbReference type="Proteomes" id="UP000694620"/>
    </source>
</evidence>
<name>A0A8C4S7N0_ERPCA</name>
<reference evidence="10" key="1">
    <citation type="submission" date="2021-06" db="EMBL/GenBank/DDBJ databases">
        <authorList>
            <consortium name="Wellcome Sanger Institute Data Sharing"/>
        </authorList>
    </citation>
    <scope>NUCLEOTIDE SEQUENCE [LARGE SCALE GENOMIC DNA]</scope>
</reference>
<comment type="subcellular location">
    <subcellularLocation>
        <location evidence="1">Cell membrane</location>
        <topology evidence="1">Multi-pass membrane protein</topology>
    </subcellularLocation>
</comment>
<feature type="transmembrane region" description="Helical" evidence="8">
    <location>
        <begin position="74"/>
        <end position="96"/>
    </location>
</feature>
<dbReference type="SUPFAM" id="SSF81321">
    <property type="entry name" value="Family A G protein-coupled receptor-like"/>
    <property type="match status" value="1"/>
</dbReference>
<evidence type="ECO:0000256" key="2">
    <source>
        <dbReference type="ARBA" id="ARBA00022475"/>
    </source>
</evidence>
<keyword evidence="5 8" id="KW-0472">Membrane</keyword>
<keyword evidence="3 7" id="KW-0812">Transmembrane</keyword>
<accession>A0A8C4S7N0</accession>
<protein>
    <recommendedName>
        <fullName evidence="9">G-protein coupled receptors family 1 profile domain-containing protein</fullName>
    </recommendedName>
</protein>
<organism evidence="10 11">
    <name type="scientific">Erpetoichthys calabaricus</name>
    <name type="common">Rope fish</name>
    <name type="synonym">Calamoichthys calabaricus</name>
    <dbReference type="NCBI Taxonomy" id="27687"/>
    <lineage>
        <taxon>Eukaryota</taxon>
        <taxon>Metazoa</taxon>
        <taxon>Chordata</taxon>
        <taxon>Craniata</taxon>
        <taxon>Vertebrata</taxon>
        <taxon>Euteleostomi</taxon>
        <taxon>Actinopterygii</taxon>
        <taxon>Polypteriformes</taxon>
        <taxon>Polypteridae</taxon>
        <taxon>Erpetoichthys</taxon>
    </lineage>
</organism>
<keyword evidence="7" id="KW-0807">Transducer</keyword>
<keyword evidence="2" id="KW-1003">Cell membrane</keyword>
<proteinExistence type="inferred from homology"/>
<comment type="similarity">
    <text evidence="7">Belongs to the G-protein coupled receptor 1 family.</text>
</comment>
<evidence type="ECO:0000256" key="8">
    <source>
        <dbReference type="SAM" id="Phobius"/>
    </source>
</evidence>
<evidence type="ECO:0000256" key="1">
    <source>
        <dbReference type="ARBA" id="ARBA00004651"/>
    </source>
</evidence>
<dbReference type="Gene3D" id="1.20.1070.10">
    <property type="entry name" value="Rhodopsin 7-helix transmembrane proteins"/>
    <property type="match status" value="1"/>
</dbReference>
<feature type="transmembrane region" description="Helical" evidence="8">
    <location>
        <begin position="41"/>
        <end position="62"/>
    </location>
</feature>
<evidence type="ECO:0000259" key="9">
    <source>
        <dbReference type="PROSITE" id="PS50262"/>
    </source>
</evidence>
<gene>
    <name evidence="10" type="primary">LOC114655067</name>
</gene>
<dbReference type="AlphaFoldDB" id="A0A8C4S7N0"/>
<feature type="transmembrane region" description="Helical" evidence="8">
    <location>
        <begin position="195"/>
        <end position="218"/>
    </location>
</feature>
<feature type="transmembrane region" description="Helical" evidence="8">
    <location>
        <begin position="303"/>
        <end position="326"/>
    </location>
</feature>
<dbReference type="PRINTS" id="PR00237">
    <property type="entry name" value="GPCRRHODOPSN"/>
</dbReference>
<dbReference type="GO" id="GO:0004930">
    <property type="term" value="F:G protein-coupled receptor activity"/>
    <property type="evidence" value="ECO:0007669"/>
    <property type="project" value="UniProtKB-KW"/>
</dbReference>
<feature type="transmembrane region" description="Helical" evidence="8">
    <location>
        <begin position="116"/>
        <end position="134"/>
    </location>
</feature>
<feature type="transmembrane region" description="Helical" evidence="8">
    <location>
        <begin position="155"/>
        <end position="175"/>
    </location>
</feature>
<dbReference type="GeneTree" id="ENSGT01130000278263"/>
<evidence type="ECO:0000256" key="6">
    <source>
        <dbReference type="ARBA" id="ARBA00023170"/>
    </source>
</evidence>
<reference evidence="10" key="2">
    <citation type="submission" date="2025-08" db="UniProtKB">
        <authorList>
            <consortium name="Ensembl"/>
        </authorList>
    </citation>
    <scope>IDENTIFICATION</scope>
</reference>
<evidence type="ECO:0000256" key="4">
    <source>
        <dbReference type="ARBA" id="ARBA00022989"/>
    </source>
</evidence>
<dbReference type="InterPro" id="IPR000276">
    <property type="entry name" value="GPCR_Rhodpsn"/>
</dbReference>
<dbReference type="PANTHER" id="PTHR24241:SF83">
    <property type="entry name" value="G-PROTEIN COUPLED RECEPTOR 150-RELATED"/>
    <property type="match status" value="1"/>
</dbReference>